<dbReference type="PANTHER" id="PTHR46162:SF20">
    <property type="entry name" value="UBIQUITIN CARBOXYL-TERMINAL HYDROLASE 7-LIKE ISOFORM X1"/>
    <property type="match status" value="1"/>
</dbReference>
<evidence type="ECO:0000313" key="3">
    <source>
        <dbReference type="Proteomes" id="UP000030748"/>
    </source>
</evidence>
<dbReference type="Proteomes" id="UP000030748">
    <property type="component" value="Unassembled WGS sequence"/>
</dbReference>
<feature type="domain" description="MATH" evidence="1">
    <location>
        <begin position="11"/>
        <end position="138"/>
    </location>
</feature>
<organism evidence="2 3">
    <name type="scientific">Erythranthe guttata</name>
    <name type="common">Yellow monkey flower</name>
    <name type="synonym">Mimulus guttatus</name>
    <dbReference type="NCBI Taxonomy" id="4155"/>
    <lineage>
        <taxon>Eukaryota</taxon>
        <taxon>Viridiplantae</taxon>
        <taxon>Streptophyta</taxon>
        <taxon>Embryophyta</taxon>
        <taxon>Tracheophyta</taxon>
        <taxon>Spermatophyta</taxon>
        <taxon>Magnoliopsida</taxon>
        <taxon>eudicotyledons</taxon>
        <taxon>Gunneridae</taxon>
        <taxon>Pentapetalae</taxon>
        <taxon>asterids</taxon>
        <taxon>lamiids</taxon>
        <taxon>Lamiales</taxon>
        <taxon>Phrymaceae</taxon>
        <taxon>Erythranthe</taxon>
    </lineage>
</organism>
<proteinExistence type="predicted"/>
<dbReference type="Pfam" id="PF22486">
    <property type="entry name" value="MATH_2"/>
    <property type="match status" value="1"/>
</dbReference>
<evidence type="ECO:0000313" key="2">
    <source>
        <dbReference type="EMBL" id="EYU21853.1"/>
    </source>
</evidence>
<sequence>VIAMETRDAPPAHFLIKIESFSLMQKNGIDKYETHEFVAGEYKWKLIIYLNEKDCDYISVHLSMSDSNSLPPNWEVNAVFNMFLLNQISGNYHYSVRTRRFHGMKMEWGFSKFISKKILLDPSNGYLMNDNCVFGAEVFVLKREAITENLSLESCIAPYKRDWKIANFSKLGHEWKSKEFSVGGHKWIRRISWPTRFCVFGLYWLRDLYAFQKKTHWFSGSINDWGTFSFVDLATINDPKKGFIVNDCCLLDIKMTVKGVAQVSPQ</sequence>
<dbReference type="SMART" id="SM00061">
    <property type="entry name" value="MATH"/>
    <property type="match status" value="1"/>
</dbReference>
<keyword evidence="3" id="KW-1185">Reference proteome</keyword>
<dbReference type="InterPro" id="IPR008974">
    <property type="entry name" value="TRAF-like"/>
</dbReference>
<reference evidence="2 3" key="1">
    <citation type="journal article" date="2013" name="Proc. Natl. Acad. Sci. U.S.A.">
        <title>Fine-scale variation in meiotic recombination in Mimulus inferred from population shotgun sequencing.</title>
        <authorList>
            <person name="Hellsten U."/>
            <person name="Wright K.M."/>
            <person name="Jenkins J."/>
            <person name="Shu S."/>
            <person name="Yuan Y."/>
            <person name="Wessler S.R."/>
            <person name="Schmutz J."/>
            <person name="Willis J.H."/>
            <person name="Rokhsar D.S."/>
        </authorList>
    </citation>
    <scope>NUCLEOTIDE SEQUENCE [LARGE SCALE GENOMIC DNA]</scope>
    <source>
        <strain evidence="3">cv. DUN x IM62</strain>
    </source>
</reference>
<protein>
    <recommendedName>
        <fullName evidence="1">MATH domain-containing protein</fullName>
    </recommendedName>
</protein>
<name>A0A022Q3R1_ERYGU</name>
<feature type="non-terminal residue" evidence="2">
    <location>
        <position position="1"/>
    </location>
</feature>
<dbReference type="PANTHER" id="PTHR46162">
    <property type="entry name" value="TRAF-LIKE FAMILY PROTEIN"/>
    <property type="match status" value="1"/>
</dbReference>
<dbReference type="CDD" id="cd00121">
    <property type="entry name" value="MATH"/>
    <property type="match status" value="1"/>
</dbReference>
<dbReference type="SUPFAM" id="SSF49599">
    <property type="entry name" value="TRAF domain-like"/>
    <property type="match status" value="2"/>
</dbReference>
<gene>
    <name evidence="2" type="ORF">MIMGU_mgv1a020363mg</name>
</gene>
<dbReference type="AlphaFoldDB" id="A0A022Q3R1"/>
<dbReference type="InterPro" id="IPR002083">
    <property type="entry name" value="MATH/TRAF_dom"/>
</dbReference>
<dbReference type="PROSITE" id="PS50144">
    <property type="entry name" value="MATH"/>
    <property type="match status" value="1"/>
</dbReference>
<evidence type="ECO:0000259" key="1">
    <source>
        <dbReference type="PROSITE" id="PS50144"/>
    </source>
</evidence>
<accession>A0A022Q3R1</accession>
<dbReference type="Gene3D" id="2.60.210.10">
    <property type="entry name" value="Apoptosis, Tumor Necrosis Factor Receptor Associated Protein 2, Chain A"/>
    <property type="match status" value="2"/>
</dbReference>
<dbReference type="EMBL" id="KI632223">
    <property type="protein sequence ID" value="EYU21853.1"/>
    <property type="molecule type" value="Genomic_DNA"/>
</dbReference>